<feature type="signal peptide" evidence="1">
    <location>
        <begin position="1"/>
        <end position="21"/>
    </location>
</feature>
<dbReference type="OrthoDB" id="964913at2"/>
<keyword evidence="1" id="KW-0732">Signal</keyword>
<keyword evidence="3" id="KW-1185">Reference proteome</keyword>
<name>A0A1I1W5E6_9RHOB</name>
<dbReference type="Gene3D" id="2.60.120.380">
    <property type="match status" value="1"/>
</dbReference>
<evidence type="ECO:0000313" key="2">
    <source>
        <dbReference type="EMBL" id="SFD89638.1"/>
    </source>
</evidence>
<dbReference type="EMBL" id="FOMS01000004">
    <property type="protein sequence ID" value="SFD89638.1"/>
    <property type="molecule type" value="Genomic_DNA"/>
</dbReference>
<protein>
    <recommendedName>
        <fullName evidence="4">Pre-peptidase C-terminal domain-containing protein</fullName>
    </recommendedName>
</protein>
<proteinExistence type="predicted"/>
<reference evidence="2 3" key="1">
    <citation type="submission" date="2016-10" db="EMBL/GenBank/DDBJ databases">
        <authorList>
            <person name="Varghese N."/>
            <person name="Submissions S."/>
        </authorList>
    </citation>
    <scope>NUCLEOTIDE SEQUENCE [LARGE SCALE GENOMIC DNA]</scope>
    <source>
        <strain evidence="3">YIM D21,KCTC 23444,ACCC 10710</strain>
    </source>
</reference>
<dbReference type="Proteomes" id="UP000325289">
    <property type="component" value="Unassembled WGS sequence"/>
</dbReference>
<feature type="chain" id="PRO_5009301948" description="Pre-peptidase C-terminal domain-containing protein" evidence="1">
    <location>
        <begin position="22"/>
        <end position="135"/>
    </location>
</feature>
<accession>A0A1I1W5E6</accession>
<evidence type="ECO:0008006" key="4">
    <source>
        <dbReference type="Google" id="ProtNLM"/>
    </source>
</evidence>
<dbReference type="RefSeq" id="WP_149755359.1">
    <property type="nucleotide sequence ID" value="NZ_FOMS01000004.1"/>
</dbReference>
<dbReference type="AlphaFoldDB" id="A0A1I1W5E6"/>
<evidence type="ECO:0000313" key="3">
    <source>
        <dbReference type="Proteomes" id="UP000325289"/>
    </source>
</evidence>
<organism evidence="2 3">
    <name type="scientific">Roseivivax sediminis</name>
    <dbReference type="NCBI Taxonomy" id="936889"/>
    <lineage>
        <taxon>Bacteria</taxon>
        <taxon>Pseudomonadati</taxon>
        <taxon>Pseudomonadota</taxon>
        <taxon>Alphaproteobacteria</taxon>
        <taxon>Rhodobacterales</taxon>
        <taxon>Roseobacteraceae</taxon>
        <taxon>Roseivivax</taxon>
    </lineage>
</organism>
<evidence type="ECO:0000256" key="1">
    <source>
        <dbReference type="SAM" id="SignalP"/>
    </source>
</evidence>
<sequence length="135" mass="14506">MKTLMHFTLALSLALPVTAVAQEVREVHFGAGNFGTMIEGTITGHDYLDYRLGAGAGQQMFVELAVTRSDGFGNVNFNVMPPGAEWEVIYISSNDGNSATVDLPEDGTYTIRVYHLGNDEDAGATSAFTLDLSIQ</sequence>
<gene>
    <name evidence="2" type="ORF">SAMN04515678_104109</name>
</gene>